<comment type="catalytic activity">
    <reaction evidence="2">
        <text>4-amino-5-aminomethyl-2-methylpyrimidine + H2O = 4-amino-5-hydroxymethyl-2-methylpyrimidine + NH4(+)</text>
        <dbReference type="Rhea" id="RHEA:31799"/>
        <dbReference type="ChEBI" id="CHEBI:15377"/>
        <dbReference type="ChEBI" id="CHEBI:16892"/>
        <dbReference type="ChEBI" id="CHEBI:28938"/>
        <dbReference type="ChEBI" id="CHEBI:63416"/>
        <dbReference type="EC" id="3.5.99.2"/>
    </reaction>
</comment>
<dbReference type="InterPro" id="IPR050967">
    <property type="entry name" value="Thiamine_Salvage_TenA"/>
</dbReference>
<sequence>MRGNSDELRTRQRDPLNLLVNTYVGRHHMAKSMPITITRTDLPPFALRMRQAADPVWEEGYRQPFIQELGAGTLDRSKFAFYLMQDELYLGAYAKVHALAVTKTDDREVMAWMAGVQDAILHVETSLHRDYLASFGLTEEKVLHGQQSAFARAYTTNMLTTAYSGDLLDILVSVLPCAWVYADYGERLARDFAQGLEHNPYRQWIDMYKTDEFWQSSVWLLAQIERRVADVGEERRRGLVDSFVRGVEYEYMFWASAYDRQMTWKPQWEGLTSR</sequence>
<dbReference type="InterPro" id="IPR027574">
    <property type="entry name" value="Thiaminase_II"/>
</dbReference>
<gene>
    <name evidence="4" type="ORF">BANIM336_00973</name>
</gene>
<comment type="pathway">
    <text evidence="1 2">Cofactor biosynthesis; thiamine diphosphate biosynthesis.</text>
</comment>
<accession>A0AAV2W1V9</accession>
<dbReference type="EMBL" id="CBUQ010000007">
    <property type="protein sequence ID" value="CDI67652.1"/>
    <property type="molecule type" value="Genomic_DNA"/>
</dbReference>
<evidence type="ECO:0000313" key="5">
    <source>
        <dbReference type="Proteomes" id="UP000035645"/>
    </source>
</evidence>
<organism evidence="4 5">
    <name type="scientific">Bifidobacterium animalis subsp. animalis IM386</name>
    <dbReference type="NCBI Taxonomy" id="1402194"/>
    <lineage>
        <taxon>Bacteria</taxon>
        <taxon>Bacillati</taxon>
        <taxon>Actinomycetota</taxon>
        <taxon>Actinomycetes</taxon>
        <taxon>Bifidobacteriales</taxon>
        <taxon>Bifidobacteriaceae</taxon>
        <taxon>Bifidobacterium</taxon>
    </lineage>
</organism>
<dbReference type="CDD" id="cd19366">
    <property type="entry name" value="TenA_C_BhTenA-like"/>
    <property type="match status" value="1"/>
</dbReference>
<dbReference type="PANTHER" id="PTHR43198">
    <property type="entry name" value="BIFUNCTIONAL TH2 PROTEIN"/>
    <property type="match status" value="1"/>
</dbReference>
<keyword evidence="2" id="KW-0378">Hydrolase</keyword>
<evidence type="ECO:0000256" key="2">
    <source>
        <dbReference type="RuleBase" id="RU363093"/>
    </source>
</evidence>
<dbReference type="Pfam" id="PF03070">
    <property type="entry name" value="TENA_THI-4"/>
    <property type="match status" value="1"/>
</dbReference>
<evidence type="ECO:0000259" key="3">
    <source>
        <dbReference type="Pfam" id="PF03070"/>
    </source>
</evidence>
<evidence type="ECO:0000256" key="1">
    <source>
        <dbReference type="ARBA" id="ARBA00004948"/>
    </source>
</evidence>
<reference evidence="4 5" key="1">
    <citation type="submission" date="2013-10" db="EMBL/GenBank/DDBJ databases">
        <authorList>
            <person name="Manrique M."/>
        </authorList>
    </citation>
    <scope>NUCLEOTIDE SEQUENCE [LARGE SCALE GENOMIC DNA]</scope>
    <source>
        <strain evidence="4 5">IM386</strain>
    </source>
</reference>
<proteinExistence type="inferred from homology"/>
<dbReference type="InterPro" id="IPR004305">
    <property type="entry name" value="Thiaminase-2/PQQC"/>
</dbReference>
<feature type="domain" description="Thiaminase-2/PQQC" evidence="3">
    <location>
        <begin position="51"/>
        <end position="259"/>
    </location>
</feature>
<comment type="catalytic activity">
    <reaction evidence="2">
        <text>thiamine + H2O = 5-(2-hydroxyethyl)-4-methylthiazole + 4-amino-5-hydroxymethyl-2-methylpyrimidine + H(+)</text>
        <dbReference type="Rhea" id="RHEA:17509"/>
        <dbReference type="ChEBI" id="CHEBI:15377"/>
        <dbReference type="ChEBI" id="CHEBI:15378"/>
        <dbReference type="ChEBI" id="CHEBI:16892"/>
        <dbReference type="ChEBI" id="CHEBI:17957"/>
        <dbReference type="ChEBI" id="CHEBI:18385"/>
        <dbReference type="EC" id="3.5.99.2"/>
    </reaction>
</comment>
<dbReference type="GO" id="GO:0009228">
    <property type="term" value="P:thiamine biosynthetic process"/>
    <property type="evidence" value="ECO:0007669"/>
    <property type="project" value="UniProtKB-KW"/>
</dbReference>
<reference evidence="4 5" key="2">
    <citation type="submission" date="2015-01" db="EMBL/GenBank/DDBJ databases">
        <title>Genome sequence of a Bifidobacterium animalis strain.</title>
        <authorList>
            <person name="Bogovic-Matijasic B."/>
            <person name="Hacin B."/>
            <person name="Citar M."/>
            <person name="Svigelj K."/>
            <person name="Stempelj M."/>
            <person name="Rogelj I."/>
        </authorList>
    </citation>
    <scope>NUCLEOTIDE SEQUENCE [LARGE SCALE GENOMIC DNA]</scope>
    <source>
        <strain evidence="4 5">IM386</strain>
    </source>
</reference>
<dbReference type="PANTHER" id="PTHR43198:SF2">
    <property type="entry name" value="SI:CH1073-67J19.1-RELATED"/>
    <property type="match status" value="1"/>
</dbReference>
<dbReference type="SUPFAM" id="SSF48613">
    <property type="entry name" value="Heme oxygenase-like"/>
    <property type="match status" value="1"/>
</dbReference>
<dbReference type="EC" id="3.5.99.2" evidence="2"/>
<dbReference type="InterPro" id="IPR016084">
    <property type="entry name" value="Haem_Oase-like_multi-hlx"/>
</dbReference>
<dbReference type="NCBIfam" id="TIGR04306">
    <property type="entry name" value="salvage_TenA"/>
    <property type="match status" value="1"/>
</dbReference>
<name>A0AAV2W1V9_9BIFI</name>
<comment type="similarity">
    <text evidence="2">Belongs to the TenA family.</text>
</comment>
<dbReference type="GO" id="GO:0050334">
    <property type="term" value="F:thiaminase activity"/>
    <property type="evidence" value="ECO:0007669"/>
    <property type="project" value="UniProtKB-EC"/>
</dbReference>
<dbReference type="GO" id="GO:0005829">
    <property type="term" value="C:cytosol"/>
    <property type="evidence" value="ECO:0007669"/>
    <property type="project" value="TreeGrafter"/>
</dbReference>
<dbReference type="AlphaFoldDB" id="A0AAV2W1V9"/>
<dbReference type="Proteomes" id="UP000035645">
    <property type="component" value="Unassembled WGS sequence"/>
</dbReference>
<keyword evidence="2" id="KW-0784">Thiamine biosynthesis</keyword>
<comment type="function">
    <text evidence="2">Catalyzes an amino-pyrimidine hydrolysis reaction at the C5' of the pyrimidine moiety of thiamine compounds, a reaction that is part of a thiamine salvage pathway.</text>
</comment>
<evidence type="ECO:0000313" key="4">
    <source>
        <dbReference type="EMBL" id="CDI67652.1"/>
    </source>
</evidence>
<comment type="caution">
    <text evidence="4">The sequence shown here is derived from an EMBL/GenBank/DDBJ whole genome shotgun (WGS) entry which is preliminary data.</text>
</comment>
<protein>
    <recommendedName>
        <fullName evidence="2">Aminopyrimidine aminohydrolase</fullName>
        <ecNumber evidence="2">3.5.99.2</ecNumber>
    </recommendedName>
</protein>
<dbReference type="Gene3D" id="1.20.910.10">
    <property type="entry name" value="Heme oxygenase-like"/>
    <property type="match status" value="1"/>
</dbReference>